<evidence type="ECO:0000256" key="4">
    <source>
        <dbReference type="ARBA" id="ARBA00022833"/>
    </source>
</evidence>
<dbReference type="Proteomes" id="UP000238701">
    <property type="component" value="Unassembled WGS sequence"/>
</dbReference>
<evidence type="ECO:0000256" key="7">
    <source>
        <dbReference type="RuleBase" id="RU363037"/>
    </source>
</evidence>
<dbReference type="InterPro" id="IPR049940">
    <property type="entry name" value="GluQ/Sye"/>
</dbReference>
<evidence type="ECO:0000256" key="6">
    <source>
        <dbReference type="ARBA" id="ARBA00023146"/>
    </source>
</evidence>
<feature type="domain" description="Glutamyl/glutaminyl-tRNA synthetase class Ib catalytic" evidence="9">
    <location>
        <begin position="11"/>
        <end position="298"/>
    </location>
</feature>
<feature type="compositionally biased region" description="Polar residues" evidence="8">
    <location>
        <begin position="156"/>
        <end position="165"/>
    </location>
</feature>
<comment type="similarity">
    <text evidence="7">Belongs to the class-I aminoacyl-tRNA synthetase family.</text>
</comment>
<protein>
    <submittedName>
        <fullName evidence="10">Glutamyl-Q tRNA(Asp) synthetase</fullName>
        <ecNumber evidence="10">6.1.1.-</ecNumber>
    </submittedName>
</protein>
<keyword evidence="7" id="KW-0648">Protein biosynthesis</keyword>
<dbReference type="GO" id="GO:0005524">
    <property type="term" value="F:ATP binding"/>
    <property type="evidence" value="ECO:0007669"/>
    <property type="project" value="UniProtKB-KW"/>
</dbReference>
<dbReference type="GO" id="GO:0005829">
    <property type="term" value="C:cytosol"/>
    <property type="evidence" value="ECO:0007669"/>
    <property type="project" value="TreeGrafter"/>
</dbReference>
<evidence type="ECO:0000313" key="10">
    <source>
        <dbReference type="EMBL" id="SPF38437.1"/>
    </source>
</evidence>
<dbReference type="PANTHER" id="PTHR43311:SF1">
    <property type="entry name" value="GLUTAMYL-Q TRNA(ASP) SYNTHETASE"/>
    <property type="match status" value="1"/>
</dbReference>
<feature type="region of interest" description="Disordered" evidence="8">
    <location>
        <begin position="155"/>
        <end position="175"/>
    </location>
</feature>
<dbReference type="PROSITE" id="PS00178">
    <property type="entry name" value="AA_TRNA_LIGASE_I"/>
    <property type="match status" value="1"/>
</dbReference>
<evidence type="ECO:0000256" key="1">
    <source>
        <dbReference type="ARBA" id="ARBA00022598"/>
    </source>
</evidence>
<gene>
    <name evidence="10" type="primary">gluQ</name>
    <name evidence="10" type="ORF">SBA1_20138</name>
</gene>
<keyword evidence="5 7" id="KW-0067">ATP-binding</keyword>
<keyword evidence="3 7" id="KW-0547">Nucleotide-binding</keyword>
<dbReference type="InterPro" id="IPR014729">
    <property type="entry name" value="Rossmann-like_a/b/a_fold"/>
</dbReference>
<reference evidence="11" key="1">
    <citation type="submission" date="2018-02" db="EMBL/GenBank/DDBJ databases">
        <authorList>
            <person name="Hausmann B."/>
        </authorList>
    </citation>
    <scope>NUCLEOTIDE SEQUENCE [LARGE SCALE GENOMIC DNA]</scope>
    <source>
        <strain evidence="11">Peat soil MAG SbA1</strain>
    </source>
</reference>
<dbReference type="EMBL" id="OMOD01000111">
    <property type="protein sequence ID" value="SPF38437.1"/>
    <property type="molecule type" value="Genomic_DNA"/>
</dbReference>
<evidence type="ECO:0000256" key="3">
    <source>
        <dbReference type="ARBA" id="ARBA00022741"/>
    </source>
</evidence>
<name>A0A2U3KFV6_9BACT</name>
<keyword evidence="1 7" id="KW-0436">Ligase</keyword>
<evidence type="ECO:0000256" key="2">
    <source>
        <dbReference type="ARBA" id="ARBA00022723"/>
    </source>
</evidence>
<evidence type="ECO:0000259" key="9">
    <source>
        <dbReference type="Pfam" id="PF00749"/>
    </source>
</evidence>
<evidence type="ECO:0000256" key="8">
    <source>
        <dbReference type="SAM" id="MobiDB-lite"/>
    </source>
</evidence>
<dbReference type="PRINTS" id="PR00987">
    <property type="entry name" value="TRNASYNTHGLU"/>
</dbReference>
<dbReference type="AlphaFoldDB" id="A0A2U3KFV6"/>
<dbReference type="InterPro" id="IPR020058">
    <property type="entry name" value="Glu/Gln-tRNA-synth_Ib_cat-dom"/>
</dbReference>
<dbReference type="Pfam" id="PF00749">
    <property type="entry name" value="tRNA-synt_1c"/>
    <property type="match status" value="1"/>
</dbReference>
<keyword evidence="4" id="KW-0862">Zinc</keyword>
<sequence length="307" mass="34613">MSIDFNPRPYRGRLAPSPTGLLHVGHARTFWVAAQRAAEHGGQLILRNEDLDPQRSRAEFVSAMVEDLRWLGIRWTEGPDCGGEFGPYAQSERRAWYLDAWRKLRDQGAIYPCTCSRKDVAQAAGAPNEGDDEMIYPGRCRPQNMQRSFTPLGRVPSTSLGTGSNPAPHEPSGMNWRFRVPDGEAIRFTDLHMGPQCVVAGSDFGDFIVWRRDDVPAYQLAVVVDDAAMRITEVVRGADLLTSTARQILLFRTLGLWVPDYYHCDLVRDETGMRLAKRHDASSIRRLRELGWTAEQVRTGALMRSDR</sequence>
<dbReference type="PANTHER" id="PTHR43311">
    <property type="entry name" value="GLUTAMATE--TRNA LIGASE"/>
    <property type="match status" value="1"/>
</dbReference>
<dbReference type="GO" id="GO:0004818">
    <property type="term" value="F:glutamate-tRNA ligase activity"/>
    <property type="evidence" value="ECO:0007669"/>
    <property type="project" value="TreeGrafter"/>
</dbReference>
<dbReference type="InterPro" id="IPR000924">
    <property type="entry name" value="Glu/Gln-tRNA-synth"/>
</dbReference>
<keyword evidence="6 7" id="KW-0030">Aminoacyl-tRNA synthetase</keyword>
<dbReference type="Gene3D" id="3.40.50.620">
    <property type="entry name" value="HUPs"/>
    <property type="match status" value="1"/>
</dbReference>
<evidence type="ECO:0000313" key="11">
    <source>
        <dbReference type="Proteomes" id="UP000238701"/>
    </source>
</evidence>
<organism evidence="10 11">
    <name type="scientific">Candidatus Sulfotelmatobacter kueseliae</name>
    <dbReference type="NCBI Taxonomy" id="2042962"/>
    <lineage>
        <taxon>Bacteria</taxon>
        <taxon>Pseudomonadati</taxon>
        <taxon>Acidobacteriota</taxon>
        <taxon>Terriglobia</taxon>
        <taxon>Terriglobales</taxon>
        <taxon>Candidatus Korobacteraceae</taxon>
        <taxon>Candidatus Sulfotelmatobacter</taxon>
    </lineage>
</organism>
<dbReference type="GO" id="GO:0006424">
    <property type="term" value="P:glutamyl-tRNA aminoacylation"/>
    <property type="evidence" value="ECO:0007669"/>
    <property type="project" value="TreeGrafter"/>
</dbReference>
<evidence type="ECO:0000256" key="5">
    <source>
        <dbReference type="ARBA" id="ARBA00022840"/>
    </source>
</evidence>
<proteinExistence type="inferred from homology"/>
<dbReference type="SUPFAM" id="SSF52374">
    <property type="entry name" value="Nucleotidylyl transferase"/>
    <property type="match status" value="1"/>
</dbReference>
<accession>A0A2U3KFV6</accession>
<keyword evidence="2" id="KW-0479">Metal-binding</keyword>
<dbReference type="InterPro" id="IPR001412">
    <property type="entry name" value="aa-tRNA-synth_I_CS"/>
</dbReference>
<dbReference type="EC" id="6.1.1.-" evidence="10"/>
<dbReference type="NCBIfam" id="NF004315">
    <property type="entry name" value="PRK05710.1-4"/>
    <property type="match status" value="1"/>
</dbReference>